<evidence type="ECO:0000313" key="3">
    <source>
        <dbReference type="Proteomes" id="UP001066276"/>
    </source>
</evidence>
<feature type="compositionally biased region" description="Basic and acidic residues" evidence="1">
    <location>
        <begin position="85"/>
        <end position="94"/>
    </location>
</feature>
<evidence type="ECO:0000256" key="1">
    <source>
        <dbReference type="SAM" id="MobiDB-lite"/>
    </source>
</evidence>
<feature type="compositionally biased region" description="Low complexity" evidence="1">
    <location>
        <begin position="131"/>
        <end position="142"/>
    </location>
</feature>
<comment type="caution">
    <text evidence="2">The sequence shown here is derived from an EMBL/GenBank/DDBJ whole genome shotgun (WGS) entry which is preliminary data.</text>
</comment>
<reference evidence="2" key="1">
    <citation type="journal article" date="2022" name="bioRxiv">
        <title>Sequencing and chromosome-scale assembly of the giantPleurodeles waltlgenome.</title>
        <authorList>
            <person name="Brown T."/>
            <person name="Elewa A."/>
            <person name="Iarovenko S."/>
            <person name="Subramanian E."/>
            <person name="Araus A.J."/>
            <person name="Petzold A."/>
            <person name="Susuki M."/>
            <person name="Suzuki K.-i.T."/>
            <person name="Hayashi T."/>
            <person name="Toyoda A."/>
            <person name="Oliveira C."/>
            <person name="Osipova E."/>
            <person name="Leigh N.D."/>
            <person name="Simon A."/>
            <person name="Yun M.H."/>
        </authorList>
    </citation>
    <scope>NUCLEOTIDE SEQUENCE</scope>
    <source>
        <strain evidence="2">20211129_DDA</strain>
        <tissue evidence="2">Liver</tissue>
    </source>
</reference>
<dbReference type="EMBL" id="JANPWB010000007">
    <property type="protein sequence ID" value="KAJ1174613.1"/>
    <property type="molecule type" value="Genomic_DNA"/>
</dbReference>
<evidence type="ECO:0000313" key="2">
    <source>
        <dbReference type="EMBL" id="KAJ1174613.1"/>
    </source>
</evidence>
<feature type="compositionally biased region" description="Basic and acidic residues" evidence="1">
    <location>
        <begin position="213"/>
        <end position="223"/>
    </location>
</feature>
<gene>
    <name evidence="2" type="ORF">NDU88_006433</name>
</gene>
<dbReference type="AlphaFoldDB" id="A0AAV7TDW2"/>
<proteinExistence type="predicted"/>
<feature type="compositionally biased region" description="Polar residues" evidence="1">
    <location>
        <begin position="10"/>
        <end position="22"/>
    </location>
</feature>
<feature type="region of interest" description="Disordered" evidence="1">
    <location>
        <begin position="1"/>
        <end position="44"/>
    </location>
</feature>
<accession>A0AAV7TDW2</accession>
<name>A0AAV7TDW2_PLEWA</name>
<sequence>MVLPGLRQLHSPTVSGKRSQSPLWAHPQGATPGGQHPPQRLSRWLPRLVRRPPRRLSTLVLRRGSARVGPRGIRAVLAPQAPQKEGVRWGKDPKGPQPPPGVLGPSTQQRGPGVAATIRGPPTLFPGGPIRSAARAGTAAGAQRRRSPGSACAPRLFPPVKWGQVGARYVTQPPRPLHAPSAVQPEGATDRRSNQPERLPFCAQDTPSGFRSPESRGSRDVDQTPRVPLATI</sequence>
<keyword evidence="3" id="KW-1185">Reference proteome</keyword>
<dbReference type="Proteomes" id="UP001066276">
    <property type="component" value="Chromosome 4_1"/>
</dbReference>
<organism evidence="2 3">
    <name type="scientific">Pleurodeles waltl</name>
    <name type="common">Iberian ribbed newt</name>
    <dbReference type="NCBI Taxonomy" id="8319"/>
    <lineage>
        <taxon>Eukaryota</taxon>
        <taxon>Metazoa</taxon>
        <taxon>Chordata</taxon>
        <taxon>Craniata</taxon>
        <taxon>Vertebrata</taxon>
        <taxon>Euteleostomi</taxon>
        <taxon>Amphibia</taxon>
        <taxon>Batrachia</taxon>
        <taxon>Caudata</taxon>
        <taxon>Salamandroidea</taxon>
        <taxon>Salamandridae</taxon>
        <taxon>Pleurodelinae</taxon>
        <taxon>Pleurodeles</taxon>
    </lineage>
</organism>
<feature type="region of interest" description="Disordered" evidence="1">
    <location>
        <begin position="65"/>
        <end position="232"/>
    </location>
</feature>
<protein>
    <submittedName>
        <fullName evidence="2">Uncharacterized protein</fullName>
    </submittedName>
</protein>